<accession>A0AAV4CWE3</accession>
<protein>
    <submittedName>
        <fullName evidence="1">Uncharacterized protein</fullName>
    </submittedName>
</protein>
<evidence type="ECO:0000313" key="2">
    <source>
        <dbReference type="Proteomes" id="UP000735302"/>
    </source>
</evidence>
<dbReference type="EMBL" id="BLXT01007044">
    <property type="protein sequence ID" value="GFO36229.1"/>
    <property type="molecule type" value="Genomic_DNA"/>
</dbReference>
<dbReference type="Proteomes" id="UP000735302">
    <property type="component" value="Unassembled WGS sequence"/>
</dbReference>
<keyword evidence="2" id="KW-1185">Reference proteome</keyword>
<evidence type="ECO:0000313" key="1">
    <source>
        <dbReference type="EMBL" id="GFO36229.1"/>
    </source>
</evidence>
<gene>
    <name evidence="1" type="ORF">PoB_006273400</name>
</gene>
<name>A0AAV4CWE3_9GAST</name>
<sequence>MAEVWTDYWLLSSMYWPHEGCYRLCIGSTRATTVCKLPSPPPPLGGLLSPMKRLHEGFYHLCIGSTRAKFTGHARATNAMFTGHTRATNAIITGHTRTVTPCSLATRGL</sequence>
<comment type="caution">
    <text evidence="1">The sequence shown here is derived from an EMBL/GenBank/DDBJ whole genome shotgun (WGS) entry which is preliminary data.</text>
</comment>
<proteinExistence type="predicted"/>
<reference evidence="1 2" key="1">
    <citation type="journal article" date="2021" name="Elife">
        <title>Chloroplast acquisition without the gene transfer in kleptoplastic sea slugs, Plakobranchus ocellatus.</title>
        <authorList>
            <person name="Maeda T."/>
            <person name="Takahashi S."/>
            <person name="Yoshida T."/>
            <person name="Shimamura S."/>
            <person name="Takaki Y."/>
            <person name="Nagai Y."/>
            <person name="Toyoda A."/>
            <person name="Suzuki Y."/>
            <person name="Arimoto A."/>
            <person name="Ishii H."/>
            <person name="Satoh N."/>
            <person name="Nishiyama T."/>
            <person name="Hasebe M."/>
            <person name="Maruyama T."/>
            <person name="Minagawa J."/>
            <person name="Obokata J."/>
            <person name="Shigenobu S."/>
        </authorList>
    </citation>
    <scope>NUCLEOTIDE SEQUENCE [LARGE SCALE GENOMIC DNA]</scope>
</reference>
<organism evidence="1 2">
    <name type="scientific">Plakobranchus ocellatus</name>
    <dbReference type="NCBI Taxonomy" id="259542"/>
    <lineage>
        <taxon>Eukaryota</taxon>
        <taxon>Metazoa</taxon>
        <taxon>Spiralia</taxon>
        <taxon>Lophotrochozoa</taxon>
        <taxon>Mollusca</taxon>
        <taxon>Gastropoda</taxon>
        <taxon>Heterobranchia</taxon>
        <taxon>Euthyneura</taxon>
        <taxon>Panpulmonata</taxon>
        <taxon>Sacoglossa</taxon>
        <taxon>Placobranchoidea</taxon>
        <taxon>Plakobranchidae</taxon>
        <taxon>Plakobranchus</taxon>
    </lineage>
</organism>
<dbReference type="AlphaFoldDB" id="A0AAV4CWE3"/>